<dbReference type="Pfam" id="PF12704">
    <property type="entry name" value="MacB_PCD"/>
    <property type="match status" value="1"/>
</dbReference>
<comment type="caution">
    <text evidence="9">The sequence shown here is derived from an EMBL/GenBank/DDBJ whole genome shotgun (WGS) entry which is preliminary data.</text>
</comment>
<dbReference type="InterPro" id="IPR050250">
    <property type="entry name" value="Macrolide_Exporter_MacB"/>
</dbReference>
<evidence type="ECO:0000259" key="7">
    <source>
        <dbReference type="Pfam" id="PF02687"/>
    </source>
</evidence>
<evidence type="ECO:0000259" key="8">
    <source>
        <dbReference type="Pfam" id="PF12704"/>
    </source>
</evidence>
<name>A0ABW6AK86_9BACT</name>
<organism evidence="9 10">
    <name type="scientific">Spirosoma flavum</name>
    <dbReference type="NCBI Taxonomy" id="2048557"/>
    <lineage>
        <taxon>Bacteria</taxon>
        <taxon>Pseudomonadati</taxon>
        <taxon>Bacteroidota</taxon>
        <taxon>Cytophagia</taxon>
        <taxon>Cytophagales</taxon>
        <taxon>Cytophagaceae</taxon>
        <taxon>Spirosoma</taxon>
    </lineage>
</organism>
<dbReference type="InterPro" id="IPR003838">
    <property type="entry name" value="ABC3_permease_C"/>
</dbReference>
<protein>
    <submittedName>
        <fullName evidence="9">ABC transporter permease</fullName>
    </submittedName>
</protein>
<dbReference type="Pfam" id="PF02687">
    <property type="entry name" value="FtsX"/>
    <property type="match status" value="2"/>
</dbReference>
<keyword evidence="4 6" id="KW-1133">Transmembrane helix</keyword>
<evidence type="ECO:0000256" key="5">
    <source>
        <dbReference type="ARBA" id="ARBA00023136"/>
    </source>
</evidence>
<feature type="transmembrane region" description="Helical" evidence="6">
    <location>
        <begin position="769"/>
        <end position="791"/>
    </location>
</feature>
<feature type="transmembrane region" description="Helical" evidence="6">
    <location>
        <begin position="685"/>
        <end position="709"/>
    </location>
</feature>
<comment type="subcellular location">
    <subcellularLocation>
        <location evidence="1">Cell membrane</location>
        <topology evidence="1">Multi-pass membrane protein</topology>
    </subcellularLocation>
</comment>
<feature type="domain" description="ABC3 transporter permease C-terminal" evidence="7">
    <location>
        <begin position="688"/>
        <end position="801"/>
    </location>
</feature>
<sequence>MLRNYLLIAFRNLRKYKTFSFINITGVAVGLACFLLIALYVRDELSYDRYNANADRLYRVTRTFLTSEGTVSLRLAQVAPPFGPLIKQDFPEIEQVARTLESESLLRYGEHSFNEKNVFFAEGNLFKTLSFDMVSGSPDQALVNPFSILFSRPMAEKYFGTENPVGKTVRLNNQYDLTVTGVYEPLPAQAHFHPNFLLSFSTLNDSRIYGAEQLRTNWGNNSFNTYVLLKAGQLEGGTSSDRQRIEAAFPAFQDKHFPANEGKNPSKWSILNLQKLTDIHLRSHTDSELEPTGDVSYIYLFSAIGLFILLIACINYMNLATARSAGRAKEVGMRKVVGALRSQLIGQFLSESILLVTLSLGVAVVLVLFCLPALNKFTQKQLAFTQIVEPAFLSILVGITLLTGVVAGSYPAFFLTSFRPLGVLKGQIVSAMRTGKLRQVLVITQFAIAIALMISTAVVYNQMKYIQDYRLGYQKDQVLLLPDVGDSTTNYETLKQQLIQTGVVRDMGRSSRIPSSRLLDSYDASAAKGDSMAPVKINLRGLRIDYDFIPAYQIAMAAGRNFSRSYSTDTSMIVLNETAVRQLGWTPDQAIGKAFRYGPTNGQIIGVTKDYHFESLHQKMAAIVMVMSTSHFNWLSIPIQGNVPAGVKHVETIWKQFFPERPFDYQFLDERFDQLYTRERTQQTLFSIFAGVAILISCLGLFGLSMFIAEQRTKEIGIRKVLGATELSLVTMFSKDFLKLVLVAVVIASPVAWYAMHTWLNDFAYRTTIHWWVFLLAGGLTVLIALVTVSFQSIKAALMNPVKSLRSD</sequence>
<feature type="transmembrane region" description="Helical" evidence="6">
    <location>
        <begin position="394"/>
        <end position="418"/>
    </location>
</feature>
<evidence type="ECO:0000256" key="1">
    <source>
        <dbReference type="ARBA" id="ARBA00004651"/>
    </source>
</evidence>
<evidence type="ECO:0000256" key="3">
    <source>
        <dbReference type="ARBA" id="ARBA00022692"/>
    </source>
</evidence>
<feature type="transmembrane region" description="Helical" evidence="6">
    <location>
        <begin position="737"/>
        <end position="757"/>
    </location>
</feature>
<feature type="transmembrane region" description="Helical" evidence="6">
    <location>
        <begin position="21"/>
        <end position="41"/>
    </location>
</feature>
<evidence type="ECO:0000256" key="6">
    <source>
        <dbReference type="SAM" id="Phobius"/>
    </source>
</evidence>
<dbReference type="PANTHER" id="PTHR30572:SF18">
    <property type="entry name" value="ABC-TYPE MACROLIDE FAMILY EXPORT SYSTEM PERMEASE COMPONENT 2"/>
    <property type="match status" value="1"/>
</dbReference>
<feature type="transmembrane region" description="Helical" evidence="6">
    <location>
        <begin position="353"/>
        <end position="374"/>
    </location>
</feature>
<accession>A0ABW6AK86</accession>
<dbReference type="EMBL" id="JBHUOM010000019">
    <property type="protein sequence ID" value="MFD2935901.1"/>
    <property type="molecule type" value="Genomic_DNA"/>
</dbReference>
<dbReference type="Proteomes" id="UP001597512">
    <property type="component" value="Unassembled WGS sequence"/>
</dbReference>
<keyword evidence="3 6" id="KW-0812">Transmembrane</keyword>
<evidence type="ECO:0000256" key="2">
    <source>
        <dbReference type="ARBA" id="ARBA00022475"/>
    </source>
</evidence>
<dbReference type="InterPro" id="IPR025857">
    <property type="entry name" value="MacB_PCD"/>
</dbReference>
<gene>
    <name evidence="9" type="ORF">ACFS25_19120</name>
</gene>
<evidence type="ECO:0000313" key="9">
    <source>
        <dbReference type="EMBL" id="MFD2935901.1"/>
    </source>
</evidence>
<dbReference type="PANTHER" id="PTHR30572">
    <property type="entry name" value="MEMBRANE COMPONENT OF TRANSPORTER-RELATED"/>
    <property type="match status" value="1"/>
</dbReference>
<feature type="domain" description="ABC3 transporter permease C-terminal" evidence="7">
    <location>
        <begin position="303"/>
        <end position="416"/>
    </location>
</feature>
<evidence type="ECO:0000256" key="4">
    <source>
        <dbReference type="ARBA" id="ARBA00022989"/>
    </source>
</evidence>
<proteinExistence type="predicted"/>
<dbReference type="PROSITE" id="PS51257">
    <property type="entry name" value="PROKAR_LIPOPROTEIN"/>
    <property type="match status" value="1"/>
</dbReference>
<evidence type="ECO:0000313" key="10">
    <source>
        <dbReference type="Proteomes" id="UP001597512"/>
    </source>
</evidence>
<feature type="transmembrane region" description="Helical" evidence="6">
    <location>
        <begin position="439"/>
        <end position="460"/>
    </location>
</feature>
<keyword evidence="5 6" id="KW-0472">Membrane</keyword>
<dbReference type="RefSeq" id="WP_381504195.1">
    <property type="nucleotide sequence ID" value="NZ_JBHUOM010000019.1"/>
</dbReference>
<reference evidence="10" key="1">
    <citation type="journal article" date="2019" name="Int. J. Syst. Evol. Microbiol.">
        <title>The Global Catalogue of Microorganisms (GCM) 10K type strain sequencing project: providing services to taxonomists for standard genome sequencing and annotation.</title>
        <authorList>
            <consortium name="The Broad Institute Genomics Platform"/>
            <consortium name="The Broad Institute Genome Sequencing Center for Infectious Disease"/>
            <person name="Wu L."/>
            <person name="Ma J."/>
        </authorList>
    </citation>
    <scope>NUCLEOTIDE SEQUENCE [LARGE SCALE GENOMIC DNA]</scope>
    <source>
        <strain evidence="10">KCTC 52490</strain>
    </source>
</reference>
<keyword evidence="2" id="KW-1003">Cell membrane</keyword>
<feature type="transmembrane region" description="Helical" evidence="6">
    <location>
        <begin position="297"/>
        <end position="319"/>
    </location>
</feature>
<keyword evidence="10" id="KW-1185">Reference proteome</keyword>
<feature type="domain" description="MacB-like periplasmic core" evidence="8">
    <location>
        <begin position="20"/>
        <end position="232"/>
    </location>
</feature>